<dbReference type="STRING" id="1076256.A0A2H3AUW9"/>
<keyword evidence="11 14" id="KW-0503">Monooxygenase</keyword>
<comment type="subcellular location">
    <subcellularLocation>
        <location evidence="2">Membrane</location>
    </subcellularLocation>
</comment>
<keyword evidence="6" id="KW-0812">Transmembrane</keyword>
<dbReference type="AlphaFoldDB" id="A0A2H3AUW9"/>
<accession>A0A2H3AUW9</accession>
<evidence type="ECO:0000256" key="4">
    <source>
        <dbReference type="ARBA" id="ARBA00010617"/>
    </source>
</evidence>
<name>A0A2H3AUW9_9AGAR</name>
<dbReference type="SUPFAM" id="SSF48264">
    <property type="entry name" value="Cytochrome P450"/>
    <property type="match status" value="1"/>
</dbReference>
<evidence type="ECO:0000256" key="7">
    <source>
        <dbReference type="ARBA" id="ARBA00022723"/>
    </source>
</evidence>
<keyword evidence="8" id="KW-1133">Transmembrane helix</keyword>
<comment type="cofactor">
    <cofactor evidence="1 13">
        <name>heme</name>
        <dbReference type="ChEBI" id="CHEBI:30413"/>
    </cofactor>
</comment>
<evidence type="ECO:0000313" key="16">
    <source>
        <dbReference type="Proteomes" id="UP000218334"/>
    </source>
</evidence>
<dbReference type="PRINTS" id="PR00385">
    <property type="entry name" value="P450"/>
</dbReference>
<dbReference type="InterPro" id="IPR017972">
    <property type="entry name" value="Cyt_P450_CS"/>
</dbReference>
<dbReference type="GO" id="GO:0005506">
    <property type="term" value="F:iron ion binding"/>
    <property type="evidence" value="ECO:0007669"/>
    <property type="project" value="InterPro"/>
</dbReference>
<comment type="pathway">
    <text evidence="3">Secondary metabolite biosynthesis; terpenoid biosynthesis.</text>
</comment>
<gene>
    <name evidence="15" type="ORF">ARMSODRAFT_1010041</name>
</gene>
<keyword evidence="10 13" id="KW-0408">Iron</keyword>
<dbReference type="PROSITE" id="PS00086">
    <property type="entry name" value="CYTOCHROME_P450"/>
    <property type="match status" value="1"/>
</dbReference>
<evidence type="ECO:0000256" key="6">
    <source>
        <dbReference type="ARBA" id="ARBA00022692"/>
    </source>
</evidence>
<dbReference type="GO" id="GO:0004497">
    <property type="term" value="F:monooxygenase activity"/>
    <property type="evidence" value="ECO:0007669"/>
    <property type="project" value="UniProtKB-KW"/>
</dbReference>
<dbReference type="PANTHER" id="PTHR24305:SF166">
    <property type="entry name" value="CYTOCHROME P450 12A4, MITOCHONDRIAL-RELATED"/>
    <property type="match status" value="1"/>
</dbReference>
<dbReference type="InterPro" id="IPR036396">
    <property type="entry name" value="Cyt_P450_sf"/>
</dbReference>
<dbReference type="EMBL" id="KZ293528">
    <property type="protein sequence ID" value="PBK58692.1"/>
    <property type="molecule type" value="Genomic_DNA"/>
</dbReference>
<dbReference type="InterPro" id="IPR002401">
    <property type="entry name" value="Cyt_P450_E_grp-I"/>
</dbReference>
<evidence type="ECO:0000256" key="1">
    <source>
        <dbReference type="ARBA" id="ARBA00001971"/>
    </source>
</evidence>
<dbReference type="GO" id="GO:0020037">
    <property type="term" value="F:heme binding"/>
    <property type="evidence" value="ECO:0007669"/>
    <property type="project" value="InterPro"/>
</dbReference>
<evidence type="ECO:0000256" key="5">
    <source>
        <dbReference type="ARBA" id="ARBA00022617"/>
    </source>
</evidence>
<evidence type="ECO:0000256" key="2">
    <source>
        <dbReference type="ARBA" id="ARBA00004370"/>
    </source>
</evidence>
<dbReference type="PRINTS" id="PR00463">
    <property type="entry name" value="EP450I"/>
</dbReference>
<evidence type="ECO:0000256" key="12">
    <source>
        <dbReference type="ARBA" id="ARBA00023136"/>
    </source>
</evidence>
<keyword evidence="7 13" id="KW-0479">Metal-binding</keyword>
<evidence type="ECO:0000256" key="3">
    <source>
        <dbReference type="ARBA" id="ARBA00004721"/>
    </source>
</evidence>
<reference evidence="16" key="1">
    <citation type="journal article" date="2017" name="Nat. Ecol. Evol.">
        <title>Genome expansion and lineage-specific genetic innovations in the forest pathogenic fungi Armillaria.</title>
        <authorList>
            <person name="Sipos G."/>
            <person name="Prasanna A.N."/>
            <person name="Walter M.C."/>
            <person name="O'Connor E."/>
            <person name="Balint B."/>
            <person name="Krizsan K."/>
            <person name="Kiss B."/>
            <person name="Hess J."/>
            <person name="Varga T."/>
            <person name="Slot J."/>
            <person name="Riley R."/>
            <person name="Boka B."/>
            <person name="Rigling D."/>
            <person name="Barry K."/>
            <person name="Lee J."/>
            <person name="Mihaltcheva S."/>
            <person name="LaButti K."/>
            <person name="Lipzen A."/>
            <person name="Waldron R."/>
            <person name="Moloney N.M."/>
            <person name="Sperisen C."/>
            <person name="Kredics L."/>
            <person name="Vagvoelgyi C."/>
            <person name="Patrignani A."/>
            <person name="Fitzpatrick D."/>
            <person name="Nagy I."/>
            <person name="Doyle S."/>
            <person name="Anderson J.B."/>
            <person name="Grigoriev I.V."/>
            <person name="Gueldener U."/>
            <person name="Muensterkoetter M."/>
            <person name="Nagy L.G."/>
        </authorList>
    </citation>
    <scope>NUCLEOTIDE SEQUENCE [LARGE SCALE GENOMIC DNA]</scope>
    <source>
        <strain evidence="16">28-4</strain>
    </source>
</reference>
<sequence>MWIVLFPFTFILYRAYRVITGLKAVSYIPGLRPLFAPITLFGATLPTSTWNPGLMWPWKWREFSYFNHTHEVLSMVPLLSGQPCLYVGSLPVMKQLLSTEGEMRMRKPEQLTAAVLWGYNLFSSNGDTWKRHRRVVAPALATPTYELVVKESISLYNDVSSAQGWTSDRTSFDIPDINTITDKFALIVIARCGFGQPMEWSSVQGDSWFAEAVTRVSETMIPRQAVPKWAYNLPVKYLRTLEKTWTDFGKFMHNLVRQRKQEIHESENALEDRSDIFTRLVAAGDSTGKYGLSAQEVISNTFLMMSAGHETTAKALMATLALLALHEQDQDRAYQEIIEGIPSDRDPTSDDIPRLTHLLACLREALRIFPPGFFLPREVTQDTLIEVTRPRKERLLIKRGTLLVVDMISIHHDPHVFPDPDAFRPSRWYDKSEYDTSMFGEGPRACFGRKFAQVEAMTFLVLFLRDWKVECVEGYDKKRMLDEAQLRGIGFGMGSWPLRIVARK</sequence>
<proteinExistence type="inferred from homology"/>
<evidence type="ECO:0000256" key="9">
    <source>
        <dbReference type="ARBA" id="ARBA00023002"/>
    </source>
</evidence>
<dbReference type="GO" id="GO:0016705">
    <property type="term" value="F:oxidoreductase activity, acting on paired donors, with incorporation or reduction of molecular oxygen"/>
    <property type="evidence" value="ECO:0007669"/>
    <property type="project" value="InterPro"/>
</dbReference>
<evidence type="ECO:0000256" key="8">
    <source>
        <dbReference type="ARBA" id="ARBA00022989"/>
    </source>
</evidence>
<feature type="binding site" description="axial binding residue" evidence="13">
    <location>
        <position position="446"/>
    </location>
    <ligand>
        <name>heme</name>
        <dbReference type="ChEBI" id="CHEBI:30413"/>
    </ligand>
    <ligandPart>
        <name>Fe</name>
        <dbReference type="ChEBI" id="CHEBI:18248"/>
    </ligandPart>
</feature>
<keyword evidence="5 13" id="KW-0349">Heme</keyword>
<evidence type="ECO:0000313" key="15">
    <source>
        <dbReference type="EMBL" id="PBK58692.1"/>
    </source>
</evidence>
<dbReference type="Pfam" id="PF00067">
    <property type="entry name" value="p450"/>
    <property type="match status" value="1"/>
</dbReference>
<evidence type="ECO:0000256" key="13">
    <source>
        <dbReference type="PIRSR" id="PIRSR602401-1"/>
    </source>
</evidence>
<dbReference type="Gene3D" id="1.10.630.10">
    <property type="entry name" value="Cytochrome P450"/>
    <property type="match status" value="1"/>
</dbReference>
<dbReference type="Proteomes" id="UP000218334">
    <property type="component" value="Unassembled WGS sequence"/>
</dbReference>
<organism evidence="15 16">
    <name type="scientific">Armillaria solidipes</name>
    <dbReference type="NCBI Taxonomy" id="1076256"/>
    <lineage>
        <taxon>Eukaryota</taxon>
        <taxon>Fungi</taxon>
        <taxon>Dikarya</taxon>
        <taxon>Basidiomycota</taxon>
        <taxon>Agaricomycotina</taxon>
        <taxon>Agaricomycetes</taxon>
        <taxon>Agaricomycetidae</taxon>
        <taxon>Agaricales</taxon>
        <taxon>Marasmiineae</taxon>
        <taxon>Physalacriaceae</taxon>
        <taxon>Armillaria</taxon>
    </lineage>
</organism>
<dbReference type="GO" id="GO:0016020">
    <property type="term" value="C:membrane"/>
    <property type="evidence" value="ECO:0007669"/>
    <property type="project" value="UniProtKB-SubCell"/>
</dbReference>
<dbReference type="PANTHER" id="PTHR24305">
    <property type="entry name" value="CYTOCHROME P450"/>
    <property type="match status" value="1"/>
</dbReference>
<keyword evidence="16" id="KW-1185">Reference proteome</keyword>
<evidence type="ECO:0000256" key="14">
    <source>
        <dbReference type="RuleBase" id="RU000461"/>
    </source>
</evidence>
<dbReference type="InterPro" id="IPR050121">
    <property type="entry name" value="Cytochrome_P450_monoxygenase"/>
</dbReference>
<protein>
    <submittedName>
        <fullName evidence="15">Cytochrome P450</fullName>
    </submittedName>
</protein>
<keyword evidence="9 14" id="KW-0560">Oxidoreductase</keyword>
<dbReference type="InterPro" id="IPR001128">
    <property type="entry name" value="Cyt_P450"/>
</dbReference>
<evidence type="ECO:0000256" key="11">
    <source>
        <dbReference type="ARBA" id="ARBA00023033"/>
    </source>
</evidence>
<keyword evidence="12" id="KW-0472">Membrane</keyword>
<comment type="similarity">
    <text evidence="4 14">Belongs to the cytochrome P450 family.</text>
</comment>
<evidence type="ECO:0000256" key="10">
    <source>
        <dbReference type="ARBA" id="ARBA00023004"/>
    </source>
</evidence>